<dbReference type="AlphaFoldDB" id="N8ZJ87"/>
<gene>
    <name evidence="4" type="ORF">F960_02210</name>
</gene>
<comment type="caution">
    <text evidence="4">The sequence shown here is derived from an EMBL/GenBank/DDBJ whole genome shotgun (WGS) entry which is preliminary data.</text>
</comment>
<dbReference type="Gene3D" id="2.40.128.270">
    <property type="match status" value="1"/>
</dbReference>
<dbReference type="eggNOG" id="COG3187">
    <property type="taxonomic scope" value="Bacteria"/>
</dbReference>
<accession>N8ZJ87</accession>
<dbReference type="Proteomes" id="UP000013117">
    <property type="component" value="Unassembled WGS sequence"/>
</dbReference>
<dbReference type="EMBL" id="APPN01000064">
    <property type="protein sequence ID" value="ENV33824.1"/>
    <property type="molecule type" value="Genomic_DNA"/>
</dbReference>
<sequence>MKPERKMKLRYLVIALLPLSIVACQSSDIQKVTDTAMNVLNQKQNANQILSSYQWSFQPQGSDRPIVLNFNDNRLSIATGCNNMNGAWKITDGLLEVGNLAATNMMCSPELMKQEGLSAQLFQGRKAPFVLNTTNTEQPTLTIVAADGQKYVFTGKMTPETKYQTQAETIFLEISPETKQCTGVAPQTCLLVREIKYDQNGVKTQVDKDWTYFYDHIDGFTHNPNERQVVRIKRYELKNPAADQSKYAYVEDMIIEREAIKGSL</sequence>
<dbReference type="PATRIC" id="fig|1120926.3.peg.2135"/>
<evidence type="ECO:0008006" key="6">
    <source>
        <dbReference type="Google" id="ProtNLM"/>
    </source>
</evidence>
<keyword evidence="5" id="KW-1185">Reference proteome</keyword>
<evidence type="ECO:0000313" key="5">
    <source>
        <dbReference type="Proteomes" id="UP000013117"/>
    </source>
</evidence>
<evidence type="ECO:0000256" key="1">
    <source>
        <dbReference type="SAM" id="SignalP"/>
    </source>
</evidence>
<organism evidence="4 5">
    <name type="scientific">Acinetobacter gerneri DSM 14967 = CIP 107464 = MTCC 9824</name>
    <dbReference type="NCBI Taxonomy" id="1120926"/>
    <lineage>
        <taxon>Bacteria</taxon>
        <taxon>Pseudomonadati</taxon>
        <taxon>Pseudomonadota</taxon>
        <taxon>Gammaproteobacteria</taxon>
        <taxon>Moraxellales</taxon>
        <taxon>Moraxellaceae</taxon>
        <taxon>Acinetobacter</taxon>
    </lineage>
</organism>
<name>N8ZJ87_9GAMM</name>
<evidence type="ECO:0000259" key="3">
    <source>
        <dbReference type="Pfam" id="PF14302"/>
    </source>
</evidence>
<protein>
    <recommendedName>
        <fullName evidence="6">DUF4377 domain-containing protein</fullName>
    </recommendedName>
</protein>
<proteinExistence type="predicted"/>
<dbReference type="InterPro" id="IPR038670">
    <property type="entry name" value="HslJ-like_sf"/>
</dbReference>
<evidence type="ECO:0000259" key="2">
    <source>
        <dbReference type="Pfam" id="PF03724"/>
    </source>
</evidence>
<feature type="domain" description="DUF4377" evidence="3">
    <location>
        <begin position="174"/>
        <end position="257"/>
    </location>
</feature>
<dbReference type="InterPro" id="IPR053147">
    <property type="entry name" value="Hsp_HslJ-like"/>
</dbReference>
<reference evidence="4 5" key="1">
    <citation type="submission" date="2013-02" db="EMBL/GenBank/DDBJ databases">
        <title>The Genome Sequence of Acinetobacter gerneri CIP 107464.</title>
        <authorList>
            <consortium name="The Broad Institute Genome Sequencing Platform"/>
            <consortium name="The Broad Institute Genome Sequencing Center for Infectious Disease"/>
            <person name="Cerqueira G."/>
            <person name="Feldgarden M."/>
            <person name="Courvalin P."/>
            <person name="Perichon B."/>
            <person name="Grillot-Courvalin C."/>
            <person name="Clermont D."/>
            <person name="Rocha E."/>
            <person name="Yoon E.-J."/>
            <person name="Nemec A."/>
            <person name="Walker B."/>
            <person name="Young S.K."/>
            <person name="Zeng Q."/>
            <person name="Gargeya S."/>
            <person name="Fitzgerald M."/>
            <person name="Haas B."/>
            <person name="Abouelleil A."/>
            <person name="Alvarado L."/>
            <person name="Arachchi H.M."/>
            <person name="Berlin A.M."/>
            <person name="Chapman S.B."/>
            <person name="Dewar J."/>
            <person name="Goldberg J."/>
            <person name="Griggs A."/>
            <person name="Gujja S."/>
            <person name="Hansen M."/>
            <person name="Howarth C."/>
            <person name="Imamovic A."/>
            <person name="Larimer J."/>
            <person name="McCowan C."/>
            <person name="Murphy C."/>
            <person name="Neiman D."/>
            <person name="Pearson M."/>
            <person name="Priest M."/>
            <person name="Roberts A."/>
            <person name="Saif S."/>
            <person name="Shea T."/>
            <person name="Sisk P."/>
            <person name="Sykes S."/>
            <person name="Wortman J."/>
            <person name="Nusbaum C."/>
            <person name="Birren B."/>
        </authorList>
    </citation>
    <scope>NUCLEOTIDE SEQUENCE [LARGE SCALE GENOMIC DNA]</scope>
    <source>
        <strain evidence="4 5">CIP 107464</strain>
    </source>
</reference>
<dbReference type="InterPro" id="IPR025485">
    <property type="entry name" value="DUF4377"/>
</dbReference>
<evidence type="ECO:0000313" key="4">
    <source>
        <dbReference type="EMBL" id="ENV33824.1"/>
    </source>
</evidence>
<dbReference type="PROSITE" id="PS51257">
    <property type="entry name" value="PROKAR_LIPOPROTEIN"/>
    <property type="match status" value="1"/>
</dbReference>
<dbReference type="PANTHER" id="PTHR35535:SF1">
    <property type="entry name" value="HEAT SHOCK PROTEIN HSLJ"/>
    <property type="match status" value="1"/>
</dbReference>
<feature type="signal peptide" evidence="1">
    <location>
        <begin position="1"/>
        <end position="23"/>
    </location>
</feature>
<feature type="chain" id="PRO_5004138020" description="DUF4377 domain-containing protein" evidence="1">
    <location>
        <begin position="24"/>
        <end position="264"/>
    </location>
</feature>
<dbReference type="STRING" id="202952.GCA_000747725_00679"/>
<dbReference type="InterPro" id="IPR005184">
    <property type="entry name" value="DUF306_Meta_HslJ"/>
</dbReference>
<dbReference type="Pfam" id="PF03724">
    <property type="entry name" value="META"/>
    <property type="match status" value="1"/>
</dbReference>
<feature type="domain" description="DUF306" evidence="2">
    <location>
        <begin position="62"/>
        <end position="149"/>
    </location>
</feature>
<keyword evidence="1" id="KW-0732">Signal</keyword>
<dbReference type="HOGENOM" id="CLU_063818_1_0_6"/>
<dbReference type="Pfam" id="PF14302">
    <property type="entry name" value="DUF4377"/>
    <property type="match status" value="1"/>
</dbReference>
<dbReference type="PANTHER" id="PTHR35535">
    <property type="entry name" value="HEAT SHOCK PROTEIN HSLJ"/>
    <property type="match status" value="1"/>
</dbReference>